<dbReference type="RefSeq" id="XP_067916491.1">
    <property type="nucleotide sequence ID" value="XM_068071533.1"/>
</dbReference>
<proteinExistence type="predicted"/>
<dbReference type="Proteomes" id="UP000221165">
    <property type="component" value="Unassembled WGS sequence"/>
</dbReference>
<evidence type="ECO:0000256" key="2">
    <source>
        <dbReference type="SAM" id="MobiDB-lite"/>
    </source>
</evidence>
<dbReference type="VEuPathDB" id="ToxoDB:CSUI_011435"/>
<keyword evidence="1" id="KW-0863">Zinc-finger</keyword>
<dbReference type="Gene3D" id="3.30.160.60">
    <property type="entry name" value="Classic Zinc Finger"/>
    <property type="match status" value="1"/>
</dbReference>
<dbReference type="SMART" id="SM00336">
    <property type="entry name" value="BBOX"/>
    <property type="match status" value="2"/>
</dbReference>
<protein>
    <submittedName>
        <fullName evidence="4">B-box zinc finger domain-containing protein</fullName>
    </submittedName>
</protein>
<dbReference type="SUPFAM" id="SSF57845">
    <property type="entry name" value="B-box zinc-binding domain"/>
    <property type="match status" value="1"/>
</dbReference>
<organism evidence="4 5">
    <name type="scientific">Cystoisospora suis</name>
    <dbReference type="NCBI Taxonomy" id="483139"/>
    <lineage>
        <taxon>Eukaryota</taxon>
        <taxon>Sar</taxon>
        <taxon>Alveolata</taxon>
        <taxon>Apicomplexa</taxon>
        <taxon>Conoidasida</taxon>
        <taxon>Coccidia</taxon>
        <taxon>Eucoccidiorida</taxon>
        <taxon>Eimeriorina</taxon>
        <taxon>Sarcocystidae</taxon>
        <taxon>Cystoisospora</taxon>
    </lineage>
</organism>
<evidence type="ECO:0000313" key="4">
    <source>
        <dbReference type="EMBL" id="PHJ14755.1"/>
    </source>
</evidence>
<feature type="domain" description="B box-type" evidence="3">
    <location>
        <begin position="93"/>
        <end position="139"/>
    </location>
</feature>
<keyword evidence="5" id="KW-1185">Reference proteome</keyword>
<dbReference type="InterPro" id="IPR000315">
    <property type="entry name" value="Znf_B-box"/>
</dbReference>
<name>A0A2C6KE35_9APIC</name>
<feature type="compositionally biased region" description="Basic and acidic residues" evidence="2">
    <location>
        <begin position="165"/>
        <end position="174"/>
    </location>
</feature>
<comment type="caution">
    <text evidence="4">The sequence shown here is derived from an EMBL/GenBank/DDBJ whole genome shotgun (WGS) entry which is preliminary data.</text>
</comment>
<dbReference type="EMBL" id="MIGC01011752">
    <property type="protein sequence ID" value="PHJ14755.1"/>
    <property type="molecule type" value="Genomic_DNA"/>
</dbReference>
<dbReference type="InterPro" id="IPR047153">
    <property type="entry name" value="TRIM45/56/19-like"/>
</dbReference>
<feature type="region of interest" description="Disordered" evidence="2">
    <location>
        <begin position="147"/>
        <end position="174"/>
    </location>
</feature>
<feature type="region of interest" description="Disordered" evidence="2">
    <location>
        <begin position="19"/>
        <end position="89"/>
    </location>
</feature>
<dbReference type="CDD" id="cd19756">
    <property type="entry name" value="Bbox2"/>
    <property type="match status" value="1"/>
</dbReference>
<evidence type="ECO:0000313" key="5">
    <source>
        <dbReference type="Proteomes" id="UP000221165"/>
    </source>
</evidence>
<dbReference type="PANTHER" id="PTHR25462:SF296">
    <property type="entry name" value="MEIOTIC P26, ISOFORM F"/>
    <property type="match status" value="1"/>
</dbReference>
<gene>
    <name evidence="4" type="ORF">CSUI_011435</name>
</gene>
<evidence type="ECO:0000259" key="3">
    <source>
        <dbReference type="PROSITE" id="PS50119"/>
    </source>
</evidence>
<dbReference type="OrthoDB" id="332213at2759"/>
<dbReference type="PANTHER" id="PTHR25462">
    <property type="entry name" value="BONUS, ISOFORM C-RELATED"/>
    <property type="match status" value="1"/>
</dbReference>
<dbReference type="PROSITE" id="PS50119">
    <property type="entry name" value="ZF_BBOX"/>
    <property type="match status" value="1"/>
</dbReference>
<dbReference type="Pfam" id="PF00643">
    <property type="entry name" value="zf-B_box"/>
    <property type="match status" value="2"/>
</dbReference>
<accession>A0A2C6KE35</accession>
<dbReference type="GeneID" id="94434744"/>
<evidence type="ECO:0000256" key="1">
    <source>
        <dbReference type="PROSITE-ProRule" id="PRU00024"/>
    </source>
</evidence>
<dbReference type="AlphaFoldDB" id="A0A2C6KE35"/>
<dbReference type="CDD" id="cd19757">
    <property type="entry name" value="Bbox1"/>
    <property type="match status" value="1"/>
</dbReference>
<sequence>MAQVLAKAPLFPLAAADSSRLPYSDRRGLPEKKDIDGRNLETVVQPVHPLTVRPASQVPKRRAKGGASKPPAPSDKLPTLLPPEARPSASPCTEKRACMHCWGALGTLYCSDCSQILCGVCAIKTHSTGANRSHLIYTASRGGIFEFGTPGEEKDEEAGGAGGGKDQDGKRSKDDSFNLNIEGAAWAGSVKVVKTCEKHPGEGLSFACVDCDYLPICVQCMDTAAHAGHFIISMREAAPIVRKKLVEQASALSSRIADLQSIDIALRNCKLEGCLDM</sequence>
<reference evidence="4 5" key="1">
    <citation type="journal article" date="2017" name="Int. J. Parasitol.">
        <title>The genome of the protozoan parasite Cystoisospora suis and a reverse vaccinology approach to identify vaccine candidates.</title>
        <authorList>
            <person name="Palmieri N."/>
            <person name="Shrestha A."/>
            <person name="Ruttkowski B."/>
            <person name="Beck T."/>
            <person name="Vogl C."/>
            <person name="Tomley F."/>
            <person name="Blake D.P."/>
            <person name="Joachim A."/>
        </authorList>
    </citation>
    <scope>NUCLEOTIDE SEQUENCE [LARGE SCALE GENOMIC DNA]</scope>
    <source>
        <strain evidence="4 5">Wien I</strain>
    </source>
</reference>
<feature type="compositionally biased region" description="Basic and acidic residues" evidence="2">
    <location>
        <begin position="23"/>
        <end position="39"/>
    </location>
</feature>
<keyword evidence="1" id="KW-0862">Zinc</keyword>
<keyword evidence="1" id="KW-0479">Metal-binding</keyword>
<dbReference type="GO" id="GO:0008270">
    <property type="term" value="F:zinc ion binding"/>
    <property type="evidence" value="ECO:0007669"/>
    <property type="project" value="UniProtKB-KW"/>
</dbReference>